<dbReference type="Pfam" id="PF03514">
    <property type="entry name" value="GRAS"/>
    <property type="match status" value="1"/>
</dbReference>
<dbReference type="PROSITE" id="PS50985">
    <property type="entry name" value="GRAS"/>
    <property type="match status" value="1"/>
</dbReference>
<keyword evidence="4" id="KW-0539">Nucleus</keyword>
<dbReference type="GO" id="GO:0005634">
    <property type="term" value="C:nucleus"/>
    <property type="evidence" value="ECO:0007669"/>
    <property type="project" value="UniProtKB-SubCell"/>
</dbReference>
<dbReference type="AlphaFoldDB" id="A0A7N2MHM6"/>
<dbReference type="GeneID" id="115960365"/>
<feature type="compositionally biased region" description="Polar residues" evidence="6">
    <location>
        <begin position="16"/>
        <end position="29"/>
    </location>
</feature>
<feature type="region of interest" description="Disordered" evidence="6">
    <location>
        <begin position="1"/>
        <end position="29"/>
    </location>
</feature>
<evidence type="ECO:0000256" key="1">
    <source>
        <dbReference type="ARBA" id="ARBA00004123"/>
    </source>
</evidence>
<comment type="subcellular location">
    <subcellularLocation>
        <location evidence="1">Nucleus</location>
    </subcellularLocation>
</comment>
<keyword evidence="3" id="KW-0804">Transcription</keyword>
<feature type="compositionally biased region" description="Low complexity" evidence="6">
    <location>
        <begin position="228"/>
        <end position="246"/>
    </location>
</feature>
<gene>
    <name evidence="7" type="primary">LOC115960365</name>
</gene>
<dbReference type="FunCoup" id="A0A7N2MHM6">
    <property type="interactions" value="1178"/>
</dbReference>
<feature type="region of interest" description="Disordered" evidence="6">
    <location>
        <begin position="218"/>
        <end position="246"/>
    </location>
</feature>
<dbReference type="OMA" id="NEACGHY"/>
<evidence type="ECO:0000313" key="8">
    <source>
        <dbReference type="Proteomes" id="UP000594261"/>
    </source>
</evidence>
<dbReference type="RefSeq" id="XP_030935095.1">
    <property type="nucleotide sequence ID" value="XM_031079235.1"/>
</dbReference>
<dbReference type="Proteomes" id="UP000594261">
    <property type="component" value="Chromosome 9"/>
</dbReference>
<dbReference type="EnsemblPlants" id="QL09p013155:mrna">
    <property type="protein sequence ID" value="QL09p013155:mrna:CDS:1"/>
    <property type="gene ID" value="QL09p013155"/>
</dbReference>
<organism evidence="7 8">
    <name type="scientific">Quercus lobata</name>
    <name type="common">Valley oak</name>
    <dbReference type="NCBI Taxonomy" id="97700"/>
    <lineage>
        <taxon>Eukaryota</taxon>
        <taxon>Viridiplantae</taxon>
        <taxon>Streptophyta</taxon>
        <taxon>Embryophyta</taxon>
        <taxon>Tracheophyta</taxon>
        <taxon>Spermatophyta</taxon>
        <taxon>Magnoliopsida</taxon>
        <taxon>eudicotyledons</taxon>
        <taxon>Gunneridae</taxon>
        <taxon>Pentapetalae</taxon>
        <taxon>rosids</taxon>
        <taxon>fabids</taxon>
        <taxon>Fagales</taxon>
        <taxon>Fagaceae</taxon>
        <taxon>Quercus</taxon>
    </lineage>
</organism>
<accession>A0A7N2MHM6</accession>
<feature type="region of interest" description="SAW" evidence="5">
    <location>
        <begin position="552"/>
        <end position="625"/>
    </location>
</feature>
<evidence type="ECO:0000256" key="3">
    <source>
        <dbReference type="ARBA" id="ARBA00023163"/>
    </source>
</evidence>
<evidence type="ECO:0000256" key="4">
    <source>
        <dbReference type="ARBA" id="ARBA00023242"/>
    </source>
</evidence>
<comment type="similarity">
    <text evidence="5">Belongs to the GRAS family.</text>
</comment>
<evidence type="ECO:0000256" key="5">
    <source>
        <dbReference type="PROSITE-ProRule" id="PRU01191"/>
    </source>
</evidence>
<keyword evidence="2" id="KW-0805">Transcription regulation</keyword>
<evidence type="ECO:0000256" key="6">
    <source>
        <dbReference type="SAM" id="MobiDB-lite"/>
    </source>
</evidence>
<reference evidence="7 8" key="1">
    <citation type="journal article" date="2016" name="G3 (Bethesda)">
        <title>First Draft Assembly and Annotation of the Genome of a California Endemic Oak Quercus lobata Nee (Fagaceae).</title>
        <authorList>
            <person name="Sork V.L."/>
            <person name="Fitz-Gibbon S.T."/>
            <person name="Puiu D."/>
            <person name="Crepeau M."/>
            <person name="Gugger P.F."/>
            <person name="Sherman R."/>
            <person name="Stevens K."/>
            <person name="Langley C.H."/>
            <person name="Pellegrini M."/>
            <person name="Salzberg S.L."/>
        </authorList>
    </citation>
    <scope>NUCLEOTIDE SEQUENCE [LARGE SCALE GENOMIC DNA]</scope>
    <source>
        <strain evidence="7 8">cv. SW786</strain>
    </source>
</reference>
<reference evidence="7" key="2">
    <citation type="submission" date="2021-01" db="UniProtKB">
        <authorList>
            <consortium name="EnsemblPlants"/>
        </authorList>
    </citation>
    <scope>IDENTIFICATION</scope>
</reference>
<evidence type="ECO:0000256" key="2">
    <source>
        <dbReference type="ARBA" id="ARBA00023015"/>
    </source>
</evidence>
<proteinExistence type="inferred from homology"/>
<dbReference type="EMBL" id="LRBV02000009">
    <property type="status" value="NOT_ANNOTATED_CDS"/>
    <property type="molecule type" value="Genomic_DNA"/>
</dbReference>
<feature type="compositionally biased region" description="Gly residues" evidence="6">
    <location>
        <begin position="1"/>
        <end position="10"/>
    </location>
</feature>
<dbReference type="InterPro" id="IPR005202">
    <property type="entry name" value="TF_GRAS"/>
</dbReference>
<feature type="region of interest" description="Leucine repeat II (LRII)" evidence="5">
    <location>
        <begin position="414"/>
        <end position="446"/>
    </location>
</feature>
<evidence type="ECO:0008006" key="9">
    <source>
        <dbReference type="Google" id="ProtNLM"/>
    </source>
</evidence>
<protein>
    <recommendedName>
        <fullName evidence="9">Scarecrow-like protein 8</fullName>
    </recommendedName>
</protein>
<name>A0A7N2MHM6_QUELO</name>
<dbReference type="InParanoid" id="A0A7N2MHM6"/>
<dbReference type="PANTHER" id="PTHR31636">
    <property type="entry name" value="OSJNBA0084A10.13 PROTEIN-RELATED"/>
    <property type="match status" value="1"/>
</dbReference>
<keyword evidence="8" id="KW-1185">Reference proteome</keyword>
<dbReference type="OrthoDB" id="677896at2759"/>
<dbReference type="Gramene" id="QL09p013155:mrna">
    <property type="protein sequence ID" value="QL09p013155:mrna:CDS:1"/>
    <property type="gene ID" value="QL09p013155"/>
</dbReference>
<comment type="caution">
    <text evidence="5">Lacks conserved residue(s) required for the propagation of feature annotation.</text>
</comment>
<feature type="short sequence motif" description="VHIID" evidence="5">
    <location>
        <begin position="365"/>
        <end position="369"/>
    </location>
</feature>
<evidence type="ECO:0000313" key="7">
    <source>
        <dbReference type="EnsemblPlants" id="QL09p013155:mrna:CDS:1"/>
    </source>
</evidence>
<dbReference type="KEGG" id="qlo:115960365"/>
<sequence>MASGFTGGGAPDFFTGRSTNQAPQPSYRSNLPGLFLDPSTQIARHQQQLQQHPQQPHTIIGKRNLSDYQAHQFQNHQAGLNGFFYRNVKPRPFQHTSPISTLSPIDFSAASTTTTSPLERFGLPILQQFRPQPISIGNRIVTTNTNTNTTQALPGVPCVSTSSSHVSEQKIMNDRLQELEKQLLDDDDDDVNEEENDAVSVITNANSEWTETIQNLMSPTSQKPPISLSPTSSSSSTSSSSVASPSSACSKQCIIDVATNISEGKSQVASEILTRLDRFSNPKGNSEERLMSCWVSALKSRVNSVENPPPVGELFNKENVESTQLLYDMSPCFKLGFMAANLAIVEATLDESDAKSDINNRGNKIHVIDFDIGQGGGQYVYLLHALAARQNGKPFIVKITTVAADNSSQERLTKVGNALTQEAKKVGVCFTSKTVAILKLGELTRESLGCEPDESLVVNFAFKLYRMADESVSTDNPRDELLRRVKGLGPRVVILVEQEMNTNTAPFMARVTETCSYYGALFDSFEATMSRDNSERVKIEVGLSRKLANSVACEGRDRVERCEVFGKWRARMGMAGFELKPLSQNVSEKLKAENRVSPGFMVTNQNGGVCIGWMGRTLTVASAWR</sequence>